<feature type="compositionally biased region" description="Basic and acidic residues" evidence="1">
    <location>
        <begin position="1103"/>
        <end position="1113"/>
    </location>
</feature>
<evidence type="ECO:0000259" key="2">
    <source>
        <dbReference type="Pfam" id="PF16000"/>
    </source>
</evidence>
<dbReference type="InterPro" id="IPR031943">
    <property type="entry name" value="CARMIL_C"/>
</dbReference>
<feature type="region of interest" description="Disordered" evidence="1">
    <location>
        <begin position="811"/>
        <end position="840"/>
    </location>
</feature>
<protein>
    <recommendedName>
        <fullName evidence="2">CARMIL C-terminal domain-containing protein</fullName>
    </recommendedName>
</protein>
<gene>
    <name evidence="3" type="ORF">OCTVUL_1B010354</name>
</gene>
<feature type="compositionally biased region" description="Polar residues" evidence="1">
    <location>
        <begin position="1093"/>
        <end position="1102"/>
    </location>
</feature>
<dbReference type="GO" id="GO:0034315">
    <property type="term" value="P:regulation of Arp2/3 complex-mediated actin nucleation"/>
    <property type="evidence" value="ECO:0007669"/>
    <property type="project" value="TreeGrafter"/>
</dbReference>
<proteinExistence type="predicted"/>
<dbReference type="InterPro" id="IPR051279">
    <property type="entry name" value="PP1-Reg/Actin-Interact_Protein"/>
</dbReference>
<keyword evidence="4" id="KW-1185">Reference proteome</keyword>
<reference evidence="3" key="1">
    <citation type="submission" date="2023-08" db="EMBL/GenBank/DDBJ databases">
        <authorList>
            <person name="Alioto T."/>
            <person name="Alioto T."/>
            <person name="Gomez Garrido J."/>
        </authorList>
    </citation>
    <scope>NUCLEOTIDE SEQUENCE</scope>
</reference>
<dbReference type="Pfam" id="PF16000">
    <property type="entry name" value="CARMIL_C"/>
    <property type="match status" value="2"/>
</dbReference>
<evidence type="ECO:0000256" key="1">
    <source>
        <dbReference type="SAM" id="MobiDB-lite"/>
    </source>
</evidence>
<sequence length="1288" mass="142896">MARVFLRFTAQSPMFTNECEIILFLTQLLLLGISSNINVNQLHLDLSGNELRFSPPYEIDVIIGHMTNLISLDISNNRFDLNIERIFKSLCNNRTLKHLSVGRNFSGVKAKYLPRVLDSLVQLLHDENCCIESLSLADSKLKGDTTLVINALGSNSTLKELDISGNSMEDVGARMLAKALQINNKLQTIIWDRNGTTVQGFQDIADALEENYVLKKMPTPVFDATVAIKYHPEKVEAALQKIECLLQRNHNPRKFSSEQGYRLQQGFLISSTQQMVDRLVVQVQDTVNAISRTSTSGSSDPNIEQAGKFVNDANNSQQLLPLFQKIAFKSQDIGNPVEKKLKSIVLELEDVLASHIQNTVQEMLDCAKTQCSTVLHNEEFYSDLKNSIGEKQKLPKDLVLQSLTDVSTDIFNKLSEMNLLIAAHMSDQILEEVIESLSKSHKKLSNTLMIKKRSQSNGSLMDGENIEKGHADDAASGLLSENPTDENKKHSPAVKYSSSYSPKLNYKKKSLYGRKLRPQSVIDHEAVQQALKMHAEKSAVHTYDEQEEVIEESTDATEESGVGSNVTGIHHVMAGSSQLMNHSMISSGSEISLSSLLSMVGSSQKHPDLGPNRMTKSAIDTFDTSESLEDLKPNRNQSLDSLNFDSMTSLASLASTSSIEIDIFPTQKLQHINKARPKRKKNHAITKPQTKIINEVVDINADEGLGNFFNNLRSMKETVSTPEDIGQLPKDKHQIDVNRYSSLSEADGPLVDKNDKTEVSVKYEAKPELKKKNWNPFDKISNPFSKKHKPDNPKHKLVESDIVKDIKDDPKVYDKKNSESSTGFHEITETTETPHETCEKLKRSPVVRKINVNMLAEMKKKQDMHSSQKDLTLSTSKSTDHDNSQKAVLEDPYVNACLRGDLSCENLNSTSFATPQQKIVMDTQITCENASCKENKSPLQSPNSRALPGLPNIKSLPKSTETNTINEASKKSLEKDAVGLQETLASVEISLNEEVTPIYTKNTVVTEIRNKNSCIKDCLNEKTLGQNVYKAENKAGNLHQDSLGSKTATSEEPNMKPKPAPRTSFTSTKPAIKSKPPPPVAPKPSVPSRPSLKRTTAPTVHRNSVESLKEVSTKENSYNNDNGVVYDSATLRLSVQEKVSKISNISQLMEKPVIEDNTDCNDCDAFSNKKRSSFLCDTQISKGLKDHEDVLSRPNSMLCEKSSSSRSTSQKPTTPALSPENKNKQQSLLSNVEEKVDISPTSTLQSKLHSNSMLNISTEGLDTSRLSMCSSHHSSAEEAESDAEIIFL</sequence>
<feature type="region of interest" description="Disordered" evidence="1">
    <location>
        <begin position="1035"/>
        <end position="1116"/>
    </location>
</feature>
<feature type="region of interest" description="Disordered" evidence="1">
    <location>
        <begin position="475"/>
        <end position="499"/>
    </location>
</feature>
<dbReference type="InterPro" id="IPR032675">
    <property type="entry name" value="LRR_dom_sf"/>
</dbReference>
<dbReference type="SMART" id="SM00368">
    <property type="entry name" value="LRR_RI"/>
    <property type="match status" value="1"/>
</dbReference>
<dbReference type="PANTHER" id="PTHR24112">
    <property type="entry name" value="LEUCINE-RICH REPEAT, ISOFORM F-RELATED"/>
    <property type="match status" value="1"/>
</dbReference>
<dbReference type="EMBL" id="OX597814">
    <property type="protein sequence ID" value="CAI9715302.1"/>
    <property type="molecule type" value="Genomic_DNA"/>
</dbReference>
<name>A0AA36AHX5_OCTVU</name>
<dbReference type="GO" id="GO:0016477">
    <property type="term" value="P:cell migration"/>
    <property type="evidence" value="ECO:0007669"/>
    <property type="project" value="TreeGrafter"/>
</dbReference>
<feature type="compositionally biased region" description="Polar residues" evidence="1">
    <location>
        <begin position="1239"/>
        <end position="1251"/>
    </location>
</feature>
<dbReference type="Proteomes" id="UP001162480">
    <property type="component" value="Chromosome 1"/>
</dbReference>
<feature type="compositionally biased region" description="Basic and acidic residues" evidence="1">
    <location>
        <begin position="858"/>
        <end position="868"/>
    </location>
</feature>
<dbReference type="SUPFAM" id="SSF52047">
    <property type="entry name" value="RNI-like"/>
    <property type="match status" value="1"/>
</dbReference>
<feature type="region of interest" description="Disordered" evidence="1">
    <location>
        <begin position="774"/>
        <end position="794"/>
    </location>
</feature>
<feature type="domain" description="CARMIL C-terminal" evidence="2">
    <location>
        <begin position="367"/>
        <end position="536"/>
    </location>
</feature>
<feature type="compositionally biased region" description="Basic and acidic residues" evidence="1">
    <location>
        <begin position="826"/>
        <end position="840"/>
    </location>
</feature>
<accession>A0AA36AHX5</accession>
<feature type="domain" description="CARMIL C-terminal" evidence="2">
    <location>
        <begin position="610"/>
        <end position="723"/>
    </location>
</feature>
<organism evidence="3 4">
    <name type="scientific">Octopus vulgaris</name>
    <name type="common">Common octopus</name>
    <dbReference type="NCBI Taxonomy" id="6645"/>
    <lineage>
        <taxon>Eukaryota</taxon>
        <taxon>Metazoa</taxon>
        <taxon>Spiralia</taxon>
        <taxon>Lophotrochozoa</taxon>
        <taxon>Mollusca</taxon>
        <taxon>Cephalopoda</taxon>
        <taxon>Coleoidea</taxon>
        <taxon>Octopodiformes</taxon>
        <taxon>Octopoda</taxon>
        <taxon>Incirrata</taxon>
        <taxon>Octopodidae</taxon>
        <taxon>Octopus</taxon>
    </lineage>
</organism>
<evidence type="ECO:0000313" key="4">
    <source>
        <dbReference type="Proteomes" id="UP001162480"/>
    </source>
</evidence>
<feature type="region of interest" description="Disordered" evidence="1">
    <location>
        <begin position="934"/>
        <end position="958"/>
    </location>
</feature>
<dbReference type="PANTHER" id="PTHR24112:SF66">
    <property type="entry name" value="LEUCINE-RICH REPEAT, ISOFORM F"/>
    <property type="match status" value="1"/>
</dbReference>
<feature type="region of interest" description="Disordered" evidence="1">
    <location>
        <begin position="1187"/>
        <end position="1251"/>
    </location>
</feature>
<dbReference type="Gene3D" id="3.80.10.10">
    <property type="entry name" value="Ribonuclease Inhibitor"/>
    <property type="match status" value="1"/>
</dbReference>
<feature type="compositionally biased region" description="Pro residues" evidence="1">
    <location>
        <begin position="1075"/>
        <end position="1087"/>
    </location>
</feature>
<evidence type="ECO:0000313" key="3">
    <source>
        <dbReference type="EMBL" id="CAI9715302.1"/>
    </source>
</evidence>
<feature type="compositionally biased region" description="Polar residues" evidence="1">
    <location>
        <begin position="1039"/>
        <end position="1052"/>
    </location>
</feature>
<dbReference type="GO" id="GO:0030027">
    <property type="term" value="C:lamellipodium"/>
    <property type="evidence" value="ECO:0007669"/>
    <property type="project" value="TreeGrafter"/>
</dbReference>
<dbReference type="GO" id="GO:0005886">
    <property type="term" value="C:plasma membrane"/>
    <property type="evidence" value="ECO:0007669"/>
    <property type="project" value="TreeGrafter"/>
</dbReference>
<feature type="region of interest" description="Disordered" evidence="1">
    <location>
        <begin position="858"/>
        <end position="887"/>
    </location>
</feature>